<dbReference type="SUPFAM" id="SSF52266">
    <property type="entry name" value="SGNH hydrolase"/>
    <property type="match status" value="1"/>
</dbReference>
<dbReference type="Pfam" id="PF13472">
    <property type="entry name" value="Lipase_GDSL_2"/>
    <property type="match status" value="1"/>
</dbReference>
<reference evidence="2 3" key="1">
    <citation type="submission" date="2014-03" db="EMBL/GenBank/DDBJ databases">
        <title>Whole genome sequence of Novosphingobium resinovorum KF1.</title>
        <authorList>
            <person name="Gan H.M."/>
            <person name="Gan H.Y."/>
            <person name="Chew T.H."/>
            <person name="Savka M.A."/>
        </authorList>
    </citation>
    <scope>NUCLEOTIDE SEQUENCE [LARGE SCALE GENOMIC DNA]</scope>
    <source>
        <strain evidence="2 3">KF1</strain>
    </source>
</reference>
<feature type="domain" description="SGNH hydrolase-type esterase" evidence="1">
    <location>
        <begin position="6"/>
        <end position="159"/>
    </location>
</feature>
<dbReference type="InterPro" id="IPR053140">
    <property type="entry name" value="GDSL_Rv0518-like"/>
</dbReference>
<dbReference type="PANTHER" id="PTHR43784">
    <property type="entry name" value="GDSL-LIKE LIPASE/ACYLHYDROLASE, PUTATIVE (AFU_ORTHOLOGUE AFUA_2G00820)-RELATED"/>
    <property type="match status" value="1"/>
</dbReference>
<gene>
    <name evidence="2" type="ORF">BV97_05644</name>
</gene>
<dbReference type="AlphaFoldDB" id="A0A031J4U9"/>
<dbReference type="PANTHER" id="PTHR43784:SF2">
    <property type="entry name" value="GDSL-LIKE LIPASE_ACYLHYDROLASE, PUTATIVE (AFU_ORTHOLOGUE AFUA_2G00820)-RELATED"/>
    <property type="match status" value="1"/>
</dbReference>
<proteinExistence type="predicted"/>
<dbReference type="RefSeq" id="WP_008831625.1">
    <property type="nucleotide sequence ID" value="NZ_CP017076.1"/>
</dbReference>
<organism evidence="2 3">
    <name type="scientific">Novosphingobium resinovorum</name>
    <dbReference type="NCBI Taxonomy" id="158500"/>
    <lineage>
        <taxon>Bacteria</taxon>
        <taxon>Pseudomonadati</taxon>
        <taxon>Pseudomonadota</taxon>
        <taxon>Alphaproteobacteria</taxon>
        <taxon>Sphingomonadales</taxon>
        <taxon>Sphingomonadaceae</taxon>
        <taxon>Novosphingobium</taxon>
    </lineage>
</organism>
<evidence type="ECO:0000313" key="3">
    <source>
        <dbReference type="Proteomes" id="UP000024329"/>
    </source>
</evidence>
<evidence type="ECO:0000259" key="1">
    <source>
        <dbReference type="Pfam" id="PF13472"/>
    </source>
</evidence>
<dbReference type="EMBL" id="JFYZ01000083">
    <property type="protein sequence ID" value="EZP68297.1"/>
    <property type="molecule type" value="Genomic_DNA"/>
</dbReference>
<accession>A0A031J4U9</accession>
<dbReference type="PATRIC" id="fig|158500.4.peg.5721"/>
<dbReference type="InterPro" id="IPR036514">
    <property type="entry name" value="SGNH_hydro_sf"/>
</dbReference>
<protein>
    <submittedName>
        <fullName evidence="2">GDSL family lipase</fullName>
    </submittedName>
</protein>
<evidence type="ECO:0000313" key="2">
    <source>
        <dbReference type="EMBL" id="EZP68297.1"/>
    </source>
</evidence>
<dbReference type="eggNOG" id="COG2755">
    <property type="taxonomic scope" value="Bacteria"/>
</dbReference>
<dbReference type="InterPro" id="IPR013830">
    <property type="entry name" value="SGNH_hydro"/>
</dbReference>
<sequence length="173" mass="18780">MRNPTYLAALCTAALRQARSWLSLVSVLDRFWRDLASVPNVTHVILLEGINDISAGSDEGPGAVKPDDLIHGYRQFVARAHALGIKVIGGTMTPALRAGYMSPMKEQTRMAVNAAIRNDRIFDGVVDFEAAVRNPAMPAELRPEFDPGDHLHPNDAGLRATGDAVNLTLLTPR</sequence>
<name>A0A031J4U9_9SPHN</name>
<dbReference type="Gene3D" id="3.40.50.1110">
    <property type="entry name" value="SGNH hydrolase"/>
    <property type="match status" value="1"/>
</dbReference>
<dbReference type="GO" id="GO:0016788">
    <property type="term" value="F:hydrolase activity, acting on ester bonds"/>
    <property type="evidence" value="ECO:0007669"/>
    <property type="project" value="UniProtKB-ARBA"/>
</dbReference>
<dbReference type="Proteomes" id="UP000024329">
    <property type="component" value="Unassembled WGS sequence"/>
</dbReference>
<comment type="caution">
    <text evidence="2">The sequence shown here is derived from an EMBL/GenBank/DDBJ whole genome shotgun (WGS) entry which is preliminary data.</text>
</comment>